<dbReference type="EMBL" id="AZEB01000007">
    <property type="protein sequence ID" value="KRL22383.1"/>
    <property type="molecule type" value="Genomic_DNA"/>
</dbReference>
<keyword evidence="4" id="KW-1185">Reference proteome</keyword>
<keyword evidence="2" id="KW-1133">Transmembrane helix</keyword>
<feature type="transmembrane region" description="Helical" evidence="2">
    <location>
        <begin position="6"/>
        <end position="25"/>
    </location>
</feature>
<evidence type="ECO:0000256" key="2">
    <source>
        <dbReference type="SAM" id="Phobius"/>
    </source>
</evidence>
<evidence type="ECO:0000313" key="3">
    <source>
        <dbReference type="EMBL" id="KRL22383.1"/>
    </source>
</evidence>
<protein>
    <submittedName>
        <fullName evidence="3">Uncharacterized protein</fullName>
    </submittedName>
</protein>
<dbReference type="AlphaFoldDB" id="A0A0R1NQF6"/>
<dbReference type="Proteomes" id="UP000051439">
    <property type="component" value="Unassembled WGS sequence"/>
</dbReference>
<proteinExistence type="predicted"/>
<reference evidence="3 4" key="1">
    <citation type="journal article" date="2015" name="Genome Announc.">
        <title>Expanding the biotechnology potential of lactobacilli through comparative genomics of 213 strains and associated genera.</title>
        <authorList>
            <person name="Sun Z."/>
            <person name="Harris H.M."/>
            <person name="McCann A."/>
            <person name="Guo C."/>
            <person name="Argimon S."/>
            <person name="Zhang W."/>
            <person name="Yang X."/>
            <person name="Jeffery I.B."/>
            <person name="Cooney J.C."/>
            <person name="Kagawa T.F."/>
            <person name="Liu W."/>
            <person name="Song Y."/>
            <person name="Salvetti E."/>
            <person name="Wrobel A."/>
            <person name="Rasinkangas P."/>
            <person name="Parkhill J."/>
            <person name="Rea M.C."/>
            <person name="O'Sullivan O."/>
            <person name="Ritari J."/>
            <person name="Douillard F.P."/>
            <person name="Paul Ross R."/>
            <person name="Yang R."/>
            <person name="Briner A.E."/>
            <person name="Felis G.E."/>
            <person name="de Vos W.M."/>
            <person name="Barrangou R."/>
            <person name="Klaenhammer T.R."/>
            <person name="Caufield P.W."/>
            <person name="Cui Y."/>
            <person name="Zhang H."/>
            <person name="O'Toole P.W."/>
        </authorList>
    </citation>
    <scope>NUCLEOTIDE SEQUENCE [LARGE SCALE GENOMIC DNA]</scope>
    <source>
        <strain evidence="3 4">DSM 19906</strain>
    </source>
</reference>
<keyword evidence="2" id="KW-0472">Membrane</keyword>
<name>A0A0R1NQF6_9LACO</name>
<keyword evidence="2" id="KW-0812">Transmembrane</keyword>
<comment type="caution">
    <text evidence="3">The sequence shown here is derived from an EMBL/GenBank/DDBJ whole genome shotgun (WGS) entry which is preliminary data.</text>
</comment>
<evidence type="ECO:0000256" key="1">
    <source>
        <dbReference type="SAM" id="MobiDB-lite"/>
    </source>
</evidence>
<accession>A0A0R1NQF6</accession>
<sequence>MHKRYVTLSILPIIILTIIGSLVFFSSQSRKTPYPVQSPHQTTKPKQKYRPLSEAEFQANRKIKYASIIYYAVKHVNIQRWQEVSDFKLGWQIESSRVAGKVHYLVWPDKSITKQEKQLTPNWFEISEHHVIYHSFEVHTSQADEDQSRETSDRHIIRTINDDQAATTVRKMSKNVVTKAG</sequence>
<gene>
    <name evidence="3" type="ORF">FC98_GL002517</name>
</gene>
<organism evidence="3 4">
    <name type="scientific">Lentilactobacillus kisonensis DSM 19906 = JCM 15041</name>
    <dbReference type="NCBI Taxonomy" id="1423766"/>
    <lineage>
        <taxon>Bacteria</taxon>
        <taxon>Bacillati</taxon>
        <taxon>Bacillota</taxon>
        <taxon>Bacilli</taxon>
        <taxon>Lactobacillales</taxon>
        <taxon>Lactobacillaceae</taxon>
        <taxon>Lentilactobacillus</taxon>
    </lineage>
</organism>
<feature type="region of interest" description="Disordered" evidence="1">
    <location>
        <begin position="32"/>
        <end position="51"/>
    </location>
</feature>
<dbReference type="RefSeq" id="WP_008856185.1">
    <property type="nucleotide sequence ID" value="NZ_AZEB01000007.1"/>
</dbReference>
<dbReference type="PATRIC" id="fig|1423766.4.peg.2623"/>
<evidence type="ECO:0000313" key="4">
    <source>
        <dbReference type="Proteomes" id="UP000051439"/>
    </source>
</evidence>